<dbReference type="EMBL" id="OP882271">
    <property type="protein sequence ID" value="WAX22356.1"/>
    <property type="molecule type" value="Genomic_DNA"/>
</dbReference>
<organism evidence="1 2">
    <name type="scientific">Pseudomonas phage MiCath</name>
    <dbReference type="NCBI Taxonomy" id="3003729"/>
    <lineage>
        <taxon>Viruses</taxon>
        <taxon>Duplodnaviria</taxon>
        <taxon>Heunggongvirae</taxon>
        <taxon>Uroviricota</taxon>
        <taxon>Caudoviricetes</taxon>
        <taxon>Queuovirinae</taxon>
        <taxon>Micathvirus</taxon>
        <taxon>Micathvirus micath</taxon>
    </lineage>
</organism>
<name>A0AAE9VJ31_9CAUD</name>
<dbReference type="GeneID" id="79412913"/>
<keyword evidence="2" id="KW-1185">Reference proteome</keyword>
<protein>
    <submittedName>
        <fullName evidence="1">Terminase small subunit</fullName>
    </submittedName>
</protein>
<dbReference type="RefSeq" id="YP_010719773.1">
    <property type="nucleotide sequence ID" value="NC_072502.1"/>
</dbReference>
<accession>A0AAE9VJ31</accession>
<evidence type="ECO:0000313" key="1">
    <source>
        <dbReference type="EMBL" id="WAX22356.1"/>
    </source>
</evidence>
<dbReference type="Proteomes" id="UP001211688">
    <property type="component" value="Segment"/>
</dbReference>
<sequence>MSGAMAWLDLGQIESQKQLTANEMAIRDKFVSEYLKDYDAYNACLRMGFASFAAMEWAKKFMEDYYVLNNIQLLRQHQVDTNEAIDFDKALIIQTYRQAMQHGPFASRIMAANGLAKVRGLDKPTTADAEGSLIEAFKELAGKLPV</sequence>
<evidence type="ECO:0000313" key="2">
    <source>
        <dbReference type="Proteomes" id="UP001211688"/>
    </source>
</evidence>
<dbReference type="KEGG" id="vg:79412913"/>
<proteinExistence type="predicted"/>
<reference evidence="1" key="1">
    <citation type="submission" date="2022-11" db="EMBL/GenBank/DDBJ databases">
        <authorList>
            <person name="Jaryenneh J.D."/>
            <person name="Schoeniger J.S."/>
            <person name="Mageeney C.M."/>
        </authorList>
    </citation>
    <scope>NUCLEOTIDE SEQUENCE</scope>
</reference>